<dbReference type="PROSITE" id="PS50005">
    <property type="entry name" value="TPR"/>
    <property type="match status" value="1"/>
</dbReference>
<evidence type="ECO:0000256" key="2">
    <source>
        <dbReference type="ARBA" id="ARBA00022737"/>
    </source>
</evidence>
<dbReference type="InterPro" id="IPR013105">
    <property type="entry name" value="TPR_2"/>
</dbReference>
<keyword evidence="7" id="KW-0378">Hydrolase</keyword>
<feature type="domain" description="Beta-lactamase-related" evidence="6">
    <location>
        <begin position="42"/>
        <end position="340"/>
    </location>
</feature>
<dbReference type="Gene3D" id="1.25.40.10">
    <property type="entry name" value="Tetratricopeptide repeat domain"/>
    <property type="match status" value="1"/>
</dbReference>
<keyword evidence="4" id="KW-0472">Membrane</keyword>
<accession>A0A6P0UVQ9</accession>
<evidence type="ECO:0000256" key="1">
    <source>
        <dbReference type="ARBA" id="ARBA00004370"/>
    </source>
</evidence>
<name>A0A6P0UVQ9_9FLAO</name>
<dbReference type="InterPro" id="IPR011990">
    <property type="entry name" value="TPR-like_helical_dom_sf"/>
</dbReference>
<feature type="repeat" description="TPR" evidence="5">
    <location>
        <begin position="429"/>
        <end position="462"/>
    </location>
</feature>
<evidence type="ECO:0000313" key="7">
    <source>
        <dbReference type="EMBL" id="NER14883.1"/>
    </source>
</evidence>
<sequence>MKNLTYILISIILFSCTKEKTGAFKDSKIDQIANYLDSLKGFSGAVLIAKNDSILFKKAYGLAHLGHGVKNNTETKFSYASIGKSFTSVAIFQLIQEGKLSLQDPIGKFLPNYGNKTARDSVTIELLLKHRSGLPNYFHSEFFLNTTKDQFRTMESLKKLYEDKPLEFNPNEEFAYRNTNYVVLGRIIEAVSKMSYEDYIKKNIFSIAGMKNTDNFEIDHSIENAAENYTLSDVNPNQLQKTIFMGAVKGSSAGGGYSTINDLYKFACAFKNNELLNTYYTDLMKKEPEDGWYGYGMQFAGAKGSEIYGHSGGHFGVGAEWRVFEKQNYTAILLTNKDLDQGFFDARFFIEKTISGATPKLNNYFFTKEVIKTCLNEGIDKAKALINNSKFKLSEIDLNTKGYEMIKRGFYEKAIDLFTLEVLFFPGSYDAYDSLGEAYMKNGKDKKAIANYQKSLELNPENTNAKEKLTELATHISSGI</sequence>
<reference evidence="7 8" key="1">
    <citation type="submission" date="2020-01" db="EMBL/GenBank/DDBJ databases">
        <title>Leptobacterium flavescens.</title>
        <authorList>
            <person name="Wang G."/>
        </authorList>
    </citation>
    <scope>NUCLEOTIDE SEQUENCE [LARGE SCALE GENOMIC DNA]</scope>
    <source>
        <strain evidence="7 8">KCTC 22160</strain>
    </source>
</reference>
<dbReference type="Pfam" id="PF07719">
    <property type="entry name" value="TPR_2"/>
    <property type="match status" value="1"/>
</dbReference>
<dbReference type="PANTHER" id="PTHR46825">
    <property type="entry name" value="D-ALANYL-D-ALANINE-CARBOXYPEPTIDASE/ENDOPEPTIDASE AMPH"/>
    <property type="match status" value="1"/>
</dbReference>
<evidence type="ECO:0000256" key="3">
    <source>
        <dbReference type="ARBA" id="ARBA00022803"/>
    </source>
</evidence>
<dbReference type="SUPFAM" id="SSF48452">
    <property type="entry name" value="TPR-like"/>
    <property type="match status" value="1"/>
</dbReference>
<keyword evidence="3 5" id="KW-0802">TPR repeat</keyword>
<dbReference type="EMBL" id="JAABOO010000003">
    <property type="protein sequence ID" value="NER14883.1"/>
    <property type="molecule type" value="Genomic_DNA"/>
</dbReference>
<dbReference type="PANTHER" id="PTHR46825:SF11">
    <property type="entry name" value="PENICILLIN-BINDING PROTEIN 4"/>
    <property type="match status" value="1"/>
</dbReference>
<dbReference type="InterPro" id="IPR012338">
    <property type="entry name" value="Beta-lactam/transpept-like"/>
</dbReference>
<comment type="subcellular location">
    <subcellularLocation>
        <location evidence="1">Membrane</location>
    </subcellularLocation>
</comment>
<proteinExistence type="predicted"/>
<evidence type="ECO:0000256" key="4">
    <source>
        <dbReference type="ARBA" id="ARBA00023136"/>
    </source>
</evidence>
<keyword evidence="8" id="KW-1185">Reference proteome</keyword>
<dbReference type="SUPFAM" id="SSF56601">
    <property type="entry name" value="beta-lactamase/transpeptidase-like"/>
    <property type="match status" value="1"/>
</dbReference>
<dbReference type="GO" id="GO:0016020">
    <property type="term" value="C:membrane"/>
    <property type="evidence" value="ECO:0007669"/>
    <property type="project" value="UniProtKB-SubCell"/>
</dbReference>
<gene>
    <name evidence="7" type="ORF">GWK08_15610</name>
</gene>
<dbReference type="Proteomes" id="UP000468581">
    <property type="component" value="Unassembled WGS sequence"/>
</dbReference>
<dbReference type="Pfam" id="PF00144">
    <property type="entry name" value="Beta-lactamase"/>
    <property type="match status" value="1"/>
</dbReference>
<dbReference type="PROSITE" id="PS50293">
    <property type="entry name" value="TPR_REGION"/>
    <property type="match status" value="1"/>
</dbReference>
<dbReference type="SMART" id="SM00028">
    <property type="entry name" value="TPR"/>
    <property type="match status" value="1"/>
</dbReference>
<keyword evidence="2" id="KW-0677">Repeat</keyword>
<dbReference type="Gene3D" id="3.40.710.10">
    <property type="entry name" value="DD-peptidase/beta-lactamase superfamily"/>
    <property type="match status" value="1"/>
</dbReference>
<evidence type="ECO:0000256" key="5">
    <source>
        <dbReference type="PROSITE-ProRule" id="PRU00339"/>
    </source>
</evidence>
<dbReference type="RefSeq" id="WP_163608160.1">
    <property type="nucleotide sequence ID" value="NZ_JAABOO010000003.1"/>
</dbReference>
<protein>
    <submittedName>
        <fullName evidence="7">Serine hydrolase</fullName>
    </submittedName>
</protein>
<dbReference type="GO" id="GO:0016787">
    <property type="term" value="F:hydrolase activity"/>
    <property type="evidence" value="ECO:0007669"/>
    <property type="project" value="UniProtKB-KW"/>
</dbReference>
<evidence type="ECO:0000259" key="6">
    <source>
        <dbReference type="Pfam" id="PF00144"/>
    </source>
</evidence>
<evidence type="ECO:0000313" key="8">
    <source>
        <dbReference type="Proteomes" id="UP000468581"/>
    </source>
</evidence>
<dbReference type="AlphaFoldDB" id="A0A6P0UVQ9"/>
<dbReference type="PROSITE" id="PS51257">
    <property type="entry name" value="PROKAR_LIPOPROTEIN"/>
    <property type="match status" value="1"/>
</dbReference>
<dbReference type="InterPro" id="IPR050491">
    <property type="entry name" value="AmpC-like"/>
</dbReference>
<dbReference type="InterPro" id="IPR001466">
    <property type="entry name" value="Beta-lactam-related"/>
</dbReference>
<organism evidence="7 8">
    <name type="scientific">Leptobacterium flavescens</name>
    <dbReference type="NCBI Taxonomy" id="472055"/>
    <lineage>
        <taxon>Bacteria</taxon>
        <taxon>Pseudomonadati</taxon>
        <taxon>Bacteroidota</taxon>
        <taxon>Flavobacteriia</taxon>
        <taxon>Flavobacteriales</taxon>
        <taxon>Flavobacteriaceae</taxon>
        <taxon>Leptobacterium</taxon>
    </lineage>
</organism>
<comment type="caution">
    <text evidence="7">The sequence shown here is derived from an EMBL/GenBank/DDBJ whole genome shotgun (WGS) entry which is preliminary data.</text>
</comment>
<dbReference type="InterPro" id="IPR019734">
    <property type="entry name" value="TPR_rpt"/>
</dbReference>